<dbReference type="PANTHER" id="PTHR46339">
    <property type="entry name" value="PROTEIN CBG15282-RELATED"/>
    <property type="match status" value="1"/>
</dbReference>
<dbReference type="InterPro" id="IPR053014">
    <property type="entry name" value="Cuticle_assoc_divergent"/>
</dbReference>
<dbReference type="SUPFAM" id="SSF57362">
    <property type="entry name" value="BPTI-like"/>
    <property type="match status" value="1"/>
</dbReference>
<dbReference type="Pfam" id="PF00014">
    <property type="entry name" value="Kunitz_BPTI"/>
    <property type="match status" value="1"/>
</dbReference>
<evidence type="ECO:0000313" key="2">
    <source>
        <dbReference type="EMBL" id="VDK68813.1"/>
    </source>
</evidence>
<dbReference type="OrthoDB" id="4473401at2759"/>
<feature type="domain" description="BPTI/Kunitz inhibitor" evidence="1">
    <location>
        <begin position="64"/>
        <end position="119"/>
    </location>
</feature>
<dbReference type="InterPro" id="IPR036880">
    <property type="entry name" value="Kunitz_BPTI_sf"/>
</dbReference>
<gene>
    <name evidence="2" type="ORF">ASIM_LOCUS19319</name>
</gene>
<organism evidence="2 3">
    <name type="scientific">Anisakis simplex</name>
    <name type="common">Herring worm</name>
    <dbReference type="NCBI Taxonomy" id="6269"/>
    <lineage>
        <taxon>Eukaryota</taxon>
        <taxon>Metazoa</taxon>
        <taxon>Ecdysozoa</taxon>
        <taxon>Nematoda</taxon>
        <taxon>Chromadorea</taxon>
        <taxon>Rhabditida</taxon>
        <taxon>Spirurina</taxon>
        <taxon>Ascaridomorpha</taxon>
        <taxon>Ascaridoidea</taxon>
        <taxon>Anisakidae</taxon>
        <taxon>Anisakis</taxon>
        <taxon>Anisakis simplex complex</taxon>
    </lineage>
</organism>
<dbReference type="GO" id="GO:0004867">
    <property type="term" value="F:serine-type endopeptidase inhibitor activity"/>
    <property type="evidence" value="ECO:0007669"/>
    <property type="project" value="InterPro"/>
</dbReference>
<dbReference type="SMART" id="SM00131">
    <property type="entry name" value="KU"/>
    <property type="match status" value="1"/>
</dbReference>
<dbReference type="Gene3D" id="4.10.410.10">
    <property type="entry name" value="Pancreatic trypsin inhibitor Kunitz domain"/>
    <property type="match status" value="1"/>
</dbReference>
<accession>A0A3P6SGR4</accession>
<evidence type="ECO:0000259" key="1">
    <source>
        <dbReference type="PROSITE" id="PS50279"/>
    </source>
</evidence>
<protein>
    <recommendedName>
        <fullName evidence="1">BPTI/Kunitz inhibitor domain-containing protein</fullName>
    </recommendedName>
</protein>
<dbReference type="PROSITE" id="PS50279">
    <property type="entry name" value="BPTI_KUNITZ_2"/>
    <property type="match status" value="1"/>
</dbReference>
<dbReference type="InterPro" id="IPR002223">
    <property type="entry name" value="Kunitz_BPTI"/>
</dbReference>
<keyword evidence="3" id="KW-1185">Reference proteome</keyword>
<dbReference type="Proteomes" id="UP000267096">
    <property type="component" value="Unassembled WGS sequence"/>
</dbReference>
<sequence>MHSDDAPKKHEADTAAPTNTYESICAMPFSGFTKEEPDKCVNQTCTKGYECKSDYCCPSKDLICGQLYDSGHELNELSMRHNRRYAFNPKFGVCNRFAYFGRAGNFNNFPNWEACMRFCTGRVPKYDGQ</sequence>
<dbReference type="PANTHER" id="PTHR46339:SF10">
    <property type="entry name" value="BPTI_KUNITZ INHIBITOR DOMAIN-CONTAINING PROTEIN"/>
    <property type="match status" value="1"/>
</dbReference>
<dbReference type="AlphaFoldDB" id="A0A3P6SGR4"/>
<evidence type="ECO:0000313" key="3">
    <source>
        <dbReference type="Proteomes" id="UP000267096"/>
    </source>
</evidence>
<proteinExistence type="predicted"/>
<reference evidence="2 3" key="1">
    <citation type="submission" date="2018-11" db="EMBL/GenBank/DDBJ databases">
        <authorList>
            <consortium name="Pathogen Informatics"/>
        </authorList>
    </citation>
    <scope>NUCLEOTIDE SEQUENCE [LARGE SCALE GENOMIC DNA]</scope>
</reference>
<name>A0A3P6SGR4_ANISI</name>
<dbReference type="EMBL" id="UYRR01037038">
    <property type="protein sequence ID" value="VDK68813.1"/>
    <property type="molecule type" value="Genomic_DNA"/>
</dbReference>